<dbReference type="PANTHER" id="PTHR32322">
    <property type="entry name" value="INNER MEMBRANE TRANSPORTER"/>
    <property type="match status" value="1"/>
</dbReference>
<evidence type="ECO:0000256" key="6">
    <source>
        <dbReference type="SAM" id="Phobius"/>
    </source>
</evidence>
<dbReference type="InterPro" id="IPR000620">
    <property type="entry name" value="EamA_dom"/>
</dbReference>
<keyword evidence="3 6" id="KW-0812">Transmembrane</keyword>
<gene>
    <name evidence="8" type="ORF">GCM10011534_33580</name>
</gene>
<dbReference type="PANTHER" id="PTHR32322:SF2">
    <property type="entry name" value="EAMA DOMAIN-CONTAINING PROTEIN"/>
    <property type="match status" value="1"/>
</dbReference>
<feature type="transmembrane region" description="Helical" evidence="6">
    <location>
        <begin position="212"/>
        <end position="232"/>
    </location>
</feature>
<dbReference type="Proteomes" id="UP000649829">
    <property type="component" value="Unassembled WGS sequence"/>
</dbReference>
<reference evidence="8" key="1">
    <citation type="journal article" date="2014" name="Int. J. Syst. Evol. Microbiol.">
        <title>Complete genome sequence of Corynebacterium casei LMG S-19264T (=DSM 44701T), isolated from a smear-ripened cheese.</title>
        <authorList>
            <consortium name="US DOE Joint Genome Institute (JGI-PGF)"/>
            <person name="Walter F."/>
            <person name="Albersmeier A."/>
            <person name="Kalinowski J."/>
            <person name="Ruckert C."/>
        </authorList>
    </citation>
    <scope>NUCLEOTIDE SEQUENCE</scope>
    <source>
        <strain evidence="8">CGMCC 1.6293</strain>
    </source>
</reference>
<dbReference type="EMBL" id="BMLF01000002">
    <property type="protein sequence ID" value="GGM08857.1"/>
    <property type="molecule type" value="Genomic_DNA"/>
</dbReference>
<dbReference type="Pfam" id="PF00892">
    <property type="entry name" value="EamA"/>
    <property type="match status" value="2"/>
</dbReference>
<accession>A0A917WJV5</accession>
<proteinExistence type="inferred from homology"/>
<evidence type="ECO:0000256" key="1">
    <source>
        <dbReference type="ARBA" id="ARBA00004141"/>
    </source>
</evidence>
<evidence type="ECO:0000256" key="2">
    <source>
        <dbReference type="ARBA" id="ARBA00007362"/>
    </source>
</evidence>
<feature type="transmembrane region" description="Helical" evidence="6">
    <location>
        <begin position="238"/>
        <end position="256"/>
    </location>
</feature>
<keyword evidence="4 6" id="KW-1133">Transmembrane helix</keyword>
<dbReference type="RefSeq" id="WP_028286873.1">
    <property type="nucleotide sequence ID" value="NZ_BMLF01000002.1"/>
</dbReference>
<dbReference type="InterPro" id="IPR037185">
    <property type="entry name" value="EmrE-like"/>
</dbReference>
<protein>
    <recommendedName>
        <fullName evidence="7">EamA domain-containing protein</fullName>
    </recommendedName>
</protein>
<feature type="domain" description="EamA" evidence="7">
    <location>
        <begin position="151"/>
        <end position="284"/>
    </location>
</feature>
<comment type="similarity">
    <text evidence="2">Belongs to the EamA transporter family.</text>
</comment>
<evidence type="ECO:0000256" key="3">
    <source>
        <dbReference type="ARBA" id="ARBA00022692"/>
    </source>
</evidence>
<feature type="transmembrane region" description="Helical" evidence="6">
    <location>
        <begin position="145"/>
        <end position="165"/>
    </location>
</feature>
<dbReference type="AlphaFoldDB" id="A0A917WJV5"/>
<dbReference type="Gene3D" id="1.10.3730.20">
    <property type="match status" value="1"/>
</dbReference>
<feature type="transmembrane region" description="Helical" evidence="6">
    <location>
        <begin position="180"/>
        <end position="200"/>
    </location>
</feature>
<feature type="transmembrane region" description="Helical" evidence="6">
    <location>
        <begin position="6"/>
        <end position="27"/>
    </location>
</feature>
<comment type="caution">
    <text evidence="8">The sequence shown here is derived from an EMBL/GenBank/DDBJ whole genome shotgun (WGS) entry which is preliminary data.</text>
</comment>
<comment type="subcellular location">
    <subcellularLocation>
        <location evidence="1">Membrane</location>
        <topology evidence="1">Multi-pass membrane protein</topology>
    </subcellularLocation>
</comment>
<dbReference type="GO" id="GO:0016020">
    <property type="term" value="C:membrane"/>
    <property type="evidence" value="ECO:0007669"/>
    <property type="project" value="UniProtKB-SubCell"/>
</dbReference>
<reference evidence="8" key="2">
    <citation type="submission" date="2020-09" db="EMBL/GenBank/DDBJ databases">
        <authorList>
            <person name="Sun Q."/>
            <person name="Zhou Y."/>
        </authorList>
    </citation>
    <scope>NUCLEOTIDE SEQUENCE</scope>
    <source>
        <strain evidence="8">CGMCC 1.6293</strain>
    </source>
</reference>
<evidence type="ECO:0000313" key="9">
    <source>
        <dbReference type="Proteomes" id="UP000649829"/>
    </source>
</evidence>
<evidence type="ECO:0000259" key="7">
    <source>
        <dbReference type="Pfam" id="PF00892"/>
    </source>
</evidence>
<dbReference type="InterPro" id="IPR050638">
    <property type="entry name" value="AA-Vitamin_Transporters"/>
</dbReference>
<keyword evidence="9" id="KW-1185">Reference proteome</keyword>
<keyword evidence="5 6" id="KW-0472">Membrane</keyword>
<dbReference type="SUPFAM" id="SSF103481">
    <property type="entry name" value="Multidrug resistance efflux transporter EmrE"/>
    <property type="match status" value="2"/>
</dbReference>
<feature type="transmembrane region" description="Helical" evidence="6">
    <location>
        <begin position="121"/>
        <end position="138"/>
    </location>
</feature>
<feature type="domain" description="EamA" evidence="7">
    <location>
        <begin position="6"/>
        <end position="137"/>
    </location>
</feature>
<feature type="transmembrane region" description="Helical" evidence="6">
    <location>
        <begin position="268"/>
        <end position="286"/>
    </location>
</feature>
<evidence type="ECO:0000256" key="4">
    <source>
        <dbReference type="ARBA" id="ARBA00022989"/>
    </source>
</evidence>
<feature type="transmembrane region" description="Helical" evidence="6">
    <location>
        <begin position="34"/>
        <end position="53"/>
    </location>
</feature>
<feature type="transmembrane region" description="Helical" evidence="6">
    <location>
        <begin position="65"/>
        <end position="85"/>
    </location>
</feature>
<evidence type="ECO:0000256" key="5">
    <source>
        <dbReference type="ARBA" id="ARBA00023136"/>
    </source>
</evidence>
<sequence length="287" mass="29370">MDILLVLTALAAAVFYAFGIVLAPLGLRVAPPVAGGAVSVPSSALFFLCLAPFTIDVGSYDPHGLALFTLAGAFFPAVVTLLNFAGNVRLGPNLVGALGNLTPLFAVAIAAVLLGDVPGPWQVLGILAVCGGLLMLALERMRLHAGAALWVLMLPLAAAVLRGAAQPIVKLGLESWPDAFAATTVGYVASAIVLVSVRRVVSPAPLPRDPRVLWYCVIGLCNGLSVVFLYTALTHGPVTVVAPLMATYPLIVMGLNRVIHGDRALTPTTFAGIAISVAGVAVVLAAG</sequence>
<feature type="transmembrane region" description="Helical" evidence="6">
    <location>
        <begin position="97"/>
        <end position="115"/>
    </location>
</feature>
<name>A0A917WJV5_9RHOB</name>
<evidence type="ECO:0000313" key="8">
    <source>
        <dbReference type="EMBL" id="GGM08857.1"/>
    </source>
</evidence>
<organism evidence="8 9">
    <name type="scientific">Pseudooceanicola nanhaiensis</name>
    <dbReference type="NCBI Taxonomy" id="375761"/>
    <lineage>
        <taxon>Bacteria</taxon>
        <taxon>Pseudomonadati</taxon>
        <taxon>Pseudomonadota</taxon>
        <taxon>Alphaproteobacteria</taxon>
        <taxon>Rhodobacterales</taxon>
        <taxon>Paracoccaceae</taxon>
        <taxon>Pseudooceanicola</taxon>
    </lineage>
</organism>